<feature type="region of interest" description="Disordered" evidence="1">
    <location>
        <begin position="138"/>
        <end position="159"/>
    </location>
</feature>
<dbReference type="GO" id="GO:0003735">
    <property type="term" value="F:structural constituent of ribosome"/>
    <property type="evidence" value="ECO:0007669"/>
    <property type="project" value="InterPro"/>
</dbReference>
<sequence length="159" mass="18378">MSLTAKQAFEKLPSKLANFFQKYPPAPFRTYAAEQTSTDAENANPFFPNRHPVTNTVHDPKYSLRRAADLWKLAHKFGISDMLPPLQGDRKFYDEKYETKTLLRGAYVQKLRVHQRSKPARQAKVEAGLKAADDKIAASRGKKHYKRMEENAEKKKQLW</sequence>
<evidence type="ECO:0000313" key="3">
    <source>
        <dbReference type="EMBL" id="ODQ81217.1"/>
    </source>
</evidence>
<feature type="domain" description="Large ribosomal subunit protein mL59" evidence="2">
    <location>
        <begin position="15"/>
        <end position="140"/>
    </location>
</feature>
<organism evidence="3 4">
    <name type="scientific">Babjeviella inositovora NRRL Y-12698</name>
    <dbReference type="NCBI Taxonomy" id="984486"/>
    <lineage>
        <taxon>Eukaryota</taxon>
        <taxon>Fungi</taxon>
        <taxon>Dikarya</taxon>
        <taxon>Ascomycota</taxon>
        <taxon>Saccharomycotina</taxon>
        <taxon>Pichiomycetes</taxon>
        <taxon>Serinales incertae sedis</taxon>
        <taxon>Babjeviella</taxon>
    </lineage>
</organism>
<evidence type="ECO:0000259" key="2">
    <source>
        <dbReference type="Pfam" id="PF18126"/>
    </source>
</evidence>
<dbReference type="PANTHER" id="PTHR28041:SF1">
    <property type="entry name" value="LARGE RIBOSOMAL SUBUNIT PROTEIN ML59"/>
    <property type="match status" value="1"/>
</dbReference>
<reference evidence="4" key="1">
    <citation type="submission" date="2016-05" db="EMBL/GenBank/DDBJ databases">
        <title>Comparative genomics of biotechnologically important yeasts.</title>
        <authorList>
            <consortium name="DOE Joint Genome Institute"/>
            <person name="Riley R."/>
            <person name="Haridas S."/>
            <person name="Wolfe K.H."/>
            <person name="Lopes M.R."/>
            <person name="Hittinger C.T."/>
            <person name="Goker M."/>
            <person name="Salamov A."/>
            <person name="Wisecaver J."/>
            <person name="Long T.M."/>
            <person name="Aerts A.L."/>
            <person name="Barry K."/>
            <person name="Choi C."/>
            <person name="Clum A."/>
            <person name="Coughlan A.Y."/>
            <person name="Deshpande S."/>
            <person name="Douglass A.P."/>
            <person name="Hanson S.J."/>
            <person name="Klenk H.-P."/>
            <person name="Labutti K."/>
            <person name="Lapidus A."/>
            <person name="Lindquist E."/>
            <person name="Lipzen A."/>
            <person name="Meier-Kolthoff J.P."/>
            <person name="Ohm R.A."/>
            <person name="Otillar R.P."/>
            <person name="Pangilinan J."/>
            <person name="Peng Y."/>
            <person name="Rokas A."/>
            <person name="Rosa C.A."/>
            <person name="Scheuner C."/>
            <person name="Sibirny A.A."/>
            <person name="Slot J.C."/>
            <person name="Stielow J.B."/>
            <person name="Sun H."/>
            <person name="Kurtzman C.P."/>
            <person name="Blackwell M."/>
            <person name="Grigoriev I.V."/>
            <person name="Jeffries T.W."/>
        </authorList>
    </citation>
    <scope>NUCLEOTIDE SEQUENCE [LARGE SCALE GENOMIC DNA]</scope>
    <source>
        <strain evidence="4">NRRL Y-12698</strain>
    </source>
</reference>
<protein>
    <recommendedName>
        <fullName evidence="2">Large ribosomal subunit protein mL59 domain-containing protein</fullName>
    </recommendedName>
</protein>
<dbReference type="OrthoDB" id="18529at2759"/>
<evidence type="ECO:0000256" key="1">
    <source>
        <dbReference type="SAM" id="MobiDB-lite"/>
    </source>
</evidence>
<dbReference type="RefSeq" id="XP_018986545.1">
    <property type="nucleotide sequence ID" value="XM_019130379.1"/>
</dbReference>
<dbReference type="AlphaFoldDB" id="A0A1E3QW58"/>
<dbReference type="InterPro" id="IPR040922">
    <property type="entry name" value="Ribosomal_mL59_dom"/>
</dbReference>
<dbReference type="Proteomes" id="UP000094336">
    <property type="component" value="Unassembled WGS sequence"/>
</dbReference>
<dbReference type="GO" id="GO:0005762">
    <property type="term" value="C:mitochondrial large ribosomal subunit"/>
    <property type="evidence" value="ECO:0007669"/>
    <property type="project" value="InterPro"/>
</dbReference>
<gene>
    <name evidence="3" type="ORF">BABINDRAFT_165913</name>
</gene>
<accession>A0A1E3QW58</accession>
<dbReference type="InterPro" id="IPR037507">
    <property type="entry name" value="Ribosomal_mL59"/>
</dbReference>
<dbReference type="Pfam" id="PF18126">
    <property type="entry name" value="Mitoc_mL59"/>
    <property type="match status" value="1"/>
</dbReference>
<proteinExistence type="predicted"/>
<name>A0A1E3QW58_9ASCO</name>
<dbReference type="GeneID" id="30148232"/>
<dbReference type="STRING" id="984486.A0A1E3QW58"/>
<dbReference type="EMBL" id="KV454428">
    <property type="protein sequence ID" value="ODQ81217.1"/>
    <property type="molecule type" value="Genomic_DNA"/>
</dbReference>
<dbReference type="PANTHER" id="PTHR28041">
    <property type="entry name" value="54S RIBOSOMAL PROTEIN L25, MITOCHONDRIAL"/>
    <property type="match status" value="1"/>
</dbReference>
<keyword evidence="4" id="KW-1185">Reference proteome</keyword>
<evidence type="ECO:0000313" key="4">
    <source>
        <dbReference type="Proteomes" id="UP000094336"/>
    </source>
</evidence>
<feature type="compositionally biased region" description="Basic and acidic residues" evidence="1">
    <location>
        <begin position="147"/>
        <end position="159"/>
    </location>
</feature>